<feature type="domain" description="HTH gntR-type" evidence="4">
    <location>
        <begin position="3"/>
        <end position="69"/>
    </location>
</feature>
<dbReference type="SUPFAM" id="SSF46785">
    <property type="entry name" value="Winged helix' DNA-binding domain"/>
    <property type="match status" value="1"/>
</dbReference>
<sequence length="237" mass="26383">MPQTQDVKIADHIEEALRGREPGSRLPSERDLAARFGVQRLTVRAALKRLEREGRIVSIGGSGHYVAERKIERNLASFQSLTEAIGESGRELSSRLVAWDRVEADKRLGQRLGVPLGEALHRIRRLRFADRIPLTLETSWIPLRLAPELEGADLETGSLYAALEARGVLLVSARQEILMAFASEDEADLLEVEEGEALLLLRGVAFDGEGQSVEFSTSLTRGDRCVFRSVLTKDRRD</sequence>
<dbReference type="InterPro" id="IPR028978">
    <property type="entry name" value="Chorismate_lyase_/UTRA_dom_sf"/>
</dbReference>
<dbReference type="EMBL" id="CM001022">
    <property type="protein sequence ID" value="EFQ22571.1"/>
    <property type="molecule type" value="Genomic_DNA"/>
</dbReference>
<dbReference type="SMART" id="SM00866">
    <property type="entry name" value="UTRA"/>
    <property type="match status" value="1"/>
</dbReference>
<dbReference type="PROSITE" id="PS50949">
    <property type="entry name" value="HTH_GNTR"/>
    <property type="match status" value="1"/>
</dbReference>
<reference evidence="5 6" key="1">
    <citation type="journal article" date="2010" name="Stand. Genomic Sci.">
        <title>Non-contiguous finished genome sequence of Aminomonas paucivorans type strain (GLU-3).</title>
        <authorList>
            <person name="Pitluck S."/>
            <person name="Yasawong M."/>
            <person name="Held B."/>
            <person name="Lapidus A."/>
            <person name="Nolan M."/>
            <person name="Copeland A."/>
            <person name="Lucas S."/>
            <person name="Del Rio T.G."/>
            <person name="Tice H."/>
            <person name="Cheng J.F."/>
            <person name="Chertkov O."/>
            <person name="Goodwin L."/>
            <person name="Tapia R."/>
            <person name="Han C."/>
            <person name="Liolios K."/>
            <person name="Ivanova N."/>
            <person name="Mavromatis K."/>
            <person name="Ovchinnikova G."/>
            <person name="Pati A."/>
            <person name="Chen A."/>
            <person name="Palaniappan K."/>
            <person name="Land M."/>
            <person name="Hauser L."/>
            <person name="Chang Y.J."/>
            <person name="Jeffries C.D."/>
            <person name="Pukall R."/>
            <person name="Spring S."/>
            <person name="Rohde M."/>
            <person name="Sikorski J."/>
            <person name="Goker M."/>
            <person name="Woyke T."/>
            <person name="Bristow J."/>
            <person name="Eisen J.A."/>
            <person name="Markowitz V."/>
            <person name="Hugenholtz P."/>
            <person name="Kyrpides N.C."/>
            <person name="Klenk H.P."/>
        </authorList>
    </citation>
    <scope>NUCLEOTIDE SEQUENCE [LARGE SCALE GENOMIC DNA]</scope>
    <source>
        <strain evidence="5 6">DSM 12260</strain>
    </source>
</reference>
<dbReference type="HOGENOM" id="CLU_063236_8_2_0"/>
<dbReference type="InterPro" id="IPR036390">
    <property type="entry name" value="WH_DNA-bd_sf"/>
</dbReference>
<dbReference type="PANTHER" id="PTHR44846">
    <property type="entry name" value="MANNOSYL-D-GLYCERATE TRANSPORT/METABOLISM SYSTEM REPRESSOR MNGR-RELATED"/>
    <property type="match status" value="1"/>
</dbReference>
<dbReference type="PaxDb" id="584708-Apau_0134"/>
<dbReference type="SMART" id="SM00345">
    <property type="entry name" value="HTH_GNTR"/>
    <property type="match status" value="1"/>
</dbReference>
<accession>E3CWR6</accession>
<evidence type="ECO:0000256" key="3">
    <source>
        <dbReference type="ARBA" id="ARBA00023163"/>
    </source>
</evidence>
<keyword evidence="1" id="KW-0805">Transcription regulation</keyword>
<keyword evidence="6" id="KW-1185">Reference proteome</keyword>
<dbReference type="Pfam" id="PF00392">
    <property type="entry name" value="GntR"/>
    <property type="match status" value="1"/>
</dbReference>
<organism evidence="5 6">
    <name type="scientific">Aminomonas paucivorans DSM 12260</name>
    <dbReference type="NCBI Taxonomy" id="584708"/>
    <lineage>
        <taxon>Bacteria</taxon>
        <taxon>Thermotogati</taxon>
        <taxon>Synergistota</taxon>
        <taxon>Synergistia</taxon>
        <taxon>Synergistales</taxon>
        <taxon>Synergistaceae</taxon>
        <taxon>Aminomonas</taxon>
    </lineage>
</organism>
<keyword evidence="3" id="KW-0804">Transcription</keyword>
<dbReference type="Proteomes" id="UP000005096">
    <property type="component" value="Chromosome"/>
</dbReference>
<dbReference type="Gene3D" id="3.40.1410.10">
    <property type="entry name" value="Chorismate lyase-like"/>
    <property type="match status" value="1"/>
</dbReference>
<dbReference type="RefSeq" id="WP_006299712.1">
    <property type="nucleotide sequence ID" value="NZ_CM001022.1"/>
</dbReference>
<keyword evidence="2" id="KW-0238">DNA-binding</keyword>
<dbReference type="AlphaFoldDB" id="E3CWR6"/>
<dbReference type="GO" id="GO:0003700">
    <property type="term" value="F:DNA-binding transcription factor activity"/>
    <property type="evidence" value="ECO:0007669"/>
    <property type="project" value="InterPro"/>
</dbReference>
<dbReference type="InterPro" id="IPR000524">
    <property type="entry name" value="Tscrpt_reg_HTH_GntR"/>
</dbReference>
<protein>
    <submittedName>
        <fullName evidence="5">Transcriptional regulator, GntR family</fullName>
    </submittedName>
</protein>
<dbReference type="STRING" id="584708.Apau_0134"/>
<dbReference type="InterPro" id="IPR011663">
    <property type="entry name" value="UTRA"/>
</dbReference>
<proteinExistence type="predicted"/>
<dbReference type="PRINTS" id="PR00035">
    <property type="entry name" value="HTHGNTR"/>
</dbReference>
<evidence type="ECO:0000256" key="1">
    <source>
        <dbReference type="ARBA" id="ARBA00023015"/>
    </source>
</evidence>
<dbReference type="InterPro" id="IPR050679">
    <property type="entry name" value="Bact_HTH_transcr_reg"/>
</dbReference>
<dbReference type="CDD" id="cd07377">
    <property type="entry name" value="WHTH_GntR"/>
    <property type="match status" value="1"/>
</dbReference>
<evidence type="ECO:0000259" key="4">
    <source>
        <dbReference type="PROSITE" id="PS50949"/>
    </source>
</evidence>
<evidence type="ECO:0000313" key="6">
    <source>
        <dbReference type="Proteomes" id="UP000005096"/>
    </source>
</evidence>
<dbReference type="PANTHER" id="PTHR44846:SF1">
    <property type="entry name" value="MANNOSYL-D-GLYCERATE TRANSPORT_METABOLISM SYSTEM REPRESSOR MNGR-RELATED"/>
    <property type="match status" value="1"/>
</dbReference>
<name>E3CWR6_9BACT</name>
<dbReference type="eggNOG" id="COG2188">
    <property type="taxonomic scope" value="Bacteria"/>
</dbReference>
<gene>
    <name evidence="5" type="ORF">Apau_0134</name>
</gene>
<dbReference type="GO" id="GO:0003677">
    <property type="term" value="F:DNA binding"/>
    <property type="evidence" value="ECO:0007669"/>
    <property type="project" value="UniProtKB-KW"/>
</dbReference>
<dbReference type="GO" id="GO:0045892">
    <property type="term" value="P:negative regulation of DNA-templated transcription"/>
    <property type="evidence" value="ECO:0007669"/>
    <property type="project" value="TreeGrafter"/>
</dbReference>
<dbReference type="InterPro" id="IPR036388">
    <property type="entry name" value="WH-like_DNA-bd_sf"/>
</dbReference>
<dbReference type="SUPFAM" id="SSF64288">
    <property type="entry name" value="Chorismate lyase-like"/>
    <property type="match status" value="1"/>
</dbReference>
<dbReference type="Gene3D" id="1.10.10.10">
    <property type="entry name" value="Winged helix-like DNA-binding domain superfamily/Winged helix DNA-binding domain"/>
    <property type="match status" value="1"/>
</dbReference>
<dbReference type="Pfam" id="PF07702">
    <property type="entry name" value="UTRA"/>
    <property type="match status" value="1"/>
</dbReference>
<evidence type="ECO:0000313" key="5">
    <source>
        <dbReference type="EMBL" id="EFQ22571.1"/>
    </source>
</evidence>
<evidence type="ECO:0000256" key="2">
    <source>
        <dbReference type="ARBA" id="ARBA00023125"/>
    </source>
</evidence>